<accession>A0ABV2R8H3</accession>
<dbReference type="Gene3D" id="3.30.750.140">
    <property type="match status" value="1"/>
</dbReference>
<name>A0ABV2R8H3_9CAUL</name>
<protein>
    <submittedName>
        <fullName evidence="4">Flagellar hook-length control protein FliK</fullName>
    </submittedName>
</protein>
<feature type="domain" description="Flagellar hook-length control protein-like C-terminal" evidence="3">
    <location>
        <begin position="425"/>
        <end position="495"/>
    </location>
</feature>
<dbReference type="CDD" id="cd17470">
    <property type="entry name" value="T3SS_Flik_C"/>
    <property type="match status" value="1"/>
</dbReference>
<feature type="compositionally biased region" description="Low complexity" evidence="1">
    <location>
        <begin position="289"/>
        <end position="307"/>
    </location>
</feature>
<evidence type="ECO:0000256" key="2">
    <source>
        <dbReference type="SAM" id="SignalP"/>
    </source>
</evidence>
<dbReference type="EMBL" id="JBEPTF010000001">
    <property type="protein sequence ID" value="MET4682894.1"/>
    <property type="molecule type" value="Genomic_DNA"/>
</dbReference>
<dbReference type="RefSeq" id="WP_354087835.1">
    <property type="nucleotide sequence ID" value="NZ_JBEPTF010000001.1"/>
</dbReference>
<feature type="region of interest" description="Disordered" evidence="1">
    <location>
        <begin position="97"/>
        <end position="231"/>
    </location>
</feature>
<feature type="compositionally biased region" description="Low complexity" evidence="1">
    <location>
        <begin position="345"/>
        <end position="365"/>
    </location>
</feature>
<sequence>MSALNILSVLTPTVPATAAVDASAVQGDAGAGLFADLLAQVAPAPAPSQAAEVTAPQTASILPFGLAAPVAPAEKDEATTVPADVAALAAAQAAPLPVPAPVQPPVTTASSDGQADGRPGAQIAPAAAQHLAAQDASADAAPAEGQDAPSPQSSAPAQTPGQAQAQTQTLSSAQAQTQPSAVAPVVSAEAAPNAPAAEPSAQTQAQTQTQTQAQAQSAQSPTAQAQTARPQVDDAALVAALARMAAPPSASVFKSSLQAPILPQVADTAAEDAEPALVGQAPAEAQSTAEARPAQAQSAAQASAQAPVPAPAPSRLRGGENRVDPDRLSNAETATGALLSDGQARVEGAGAAPAPRPAEQASAQPTPLQTAAVEDDAPPPADLSPAASGDAANAGSTAAAPERHGAASMLSRATVETTAQIAAQIIRKLDGRSTRFDMALTPDDLGRVDVSMKIEADGRLTAVLAADSAAASAELRSRADDLRRQLQDAGFELSQDSLQFAERDASSGFGGGQGFDRAPDRRAFAGAARLAAEADLAAPASGAWTTLSLTPDRVDLKV</sequence>
<feature type="compositionally biased region" description="Low complexity" evidence="1">
    <location>
        <begin position="383"/>
        <end position="400"/>
    </location>
</feature>
<feature type="region of interest" description="Disordered" evidence="1">
    <location>
        <begin position="266"/>
        <end position="410"/>
    </location>
</feature>
<keyword evidence="4" id="KW-0969">Cilium</keyword>
<organism evidence="4 5">
    <name type="scientific">Brevundimonas faecalis</name>
    <dbReference type="NCBI Taxonomy" id="947378"/>
    <lineage>
        <taxon>Bacteria</taxon>
        <taxon>Pseudomonadati</taxon>
        <taxon>Pseudomonadota</taxon>
        <taxon>Alphaproteobacteria</taxon>
        <taxon>Caulobacterales</taxon>
        <taxon>Caulobacteraceae</taxon>
        <taxon>Brevundimonas</taxon>
    </lineage>
</organism>
<feature type="chain" id="PRO_5046278162" evidence="2">
    <location>
        <begin position="19"/>
        <end position="558"/>
    </location>
</feature>
<dbReference type="InterPro" id="IPR038610">
    <property type="entry name" value="FliK-like_C_sf"/>
</dbReference>
<keyword evidence="4" id="KW-0966">Cell projection</keyword>
<keyword evidence="4" id="KW-0282">Flagellum</keyword>
<dbReference type="Pfam" id="PF02120">
    <property type="entry name" value="Flg_hook"/>
    <property type="match status" value="1"/>
</dbReference>
<feature type="compositionally biased region" description="Low complexity" evidence="1">
    <location>
        <begin position="121"/>
        <end position="231"/>
    </location>
</feature>
<keyword evidence="5" id="KW-1185">Reference proteome</keyword>
<feature type="compositionally biased region" description="Basic and acidic residues" evidence="1">
    <location>
        <begin position="317"/>
        <end position="329"/>
    </location>
</feature>
<proteinExistence type="predicted"/>
<dbReference type="Proteomes" id="UP001549313">
    <property type="component" value="Unassembled WGS sequence"/>
</dbReference>
<evidence type="ECO:0000313" key="5">
    <source>
        <dbReference type="Proteomes" id="UP001549313"/>
    </source>
</evidence>
<evidence type="ECO:0000313" key="4">
    <source>
        <dbReference type="EMBL" id="MET4682894.1"/>
    </source>
</evidence>
<keyword evidence="2" id="KW-0732">Signal</keyword>
<gene>
    <name evidence="4" type="ORF">ABIE19_000803</name>
</gene>
<evidence type="ECO:0000259" key="3">
    <source>
        <dbReference type="Pfam" id="PF02120"/>
    </source>
</evidence>
<feature type="signal peptide" evidence="2">
    <location>
        <begin position="1"/>
        <end position="18"/>
    </location>
</feature>
<comment type="caution">
    <text evidence="4">The sequence shown here is derived from an EMBL/GenBank/DDBJ whole genome shotgun (WGS) entry which is preliminary data.</text>
</comment>
<reference evidence="4 5" key="1">
    <citation type="submission" date="2024-06" db="EMBL/GenBank/DDBJ databases">
        <title>Sorghum-associated microbial communities from plants grown in Nebraska, USA.</title>
        <authorList>
            <person name="Schachtman D."/>
        </authorList>
    </citation>
    <scope>NUCLEOTIDE SEQUENCE [LARGE SCALE GENOMIC DNA]</scope>
    <source>
        <strain evidence="4 5">2814</strain>
    </source>
</reference>
<evidence type="ECO:0000256" key="1">
    <source>
        <dbReference type="SAM" id="MobiDB-lite"/>
    </source>
</evidence>
<dbReference type="InterPro" id="IPR021136">
    <property type="entry name" value="Flagellar_hook_control-like_C"/>
</dbReference>